<protein>
    <submittedName>
        <fullName evidence="2">Uncharacterized protein</fullName>
    </submittedName>
</protein>
<reference evidence="2" key="2">
    <citation type="submission" date="2020-09" db="EMBL/GenBank/DDBJ databases">
        <authorList>
            <person name="Sun Q."/>
            <person name="Zhou Y."/>
        </authorList>
    </citation>
    <scope>NUCLEOTIDE SEQUENCE</scope>
    <source>
        <strain evidence="2">CGMCC 1.15758</strain>
    </source>
</reference>
<evidence type="ECO:0000313" key="3">
    <source>
        <dbReference type="Proteomes" id="UP000636949"/>
    </source>
</evidence>
<gene>
    <name evidence="2" type="ORF">GCM10010995_23790</name>
</gene>
<name>A0A8J3EA33_9GAMM</name>
<keyword evidence="3" id="KW-1185">Reference proteome</keyword>
<dbReference type="Proteomes" id="UP000636949">
    <property type="component" value="Unassembled WGS sequence"/>
</dbReference>
<accession>A0A8J3EA33</accession>
<organism evidence="2 3">
    <name type="scientific">Cysteiniphilum litorale</name>
    <dbReference type="NCBI Taxonomy" id="2056700"/>
    <lineage>
        <taxon>Bacteria</taxon>
        <taxon>Pseudomonadati</taxon>
        <taxon>Pseudomonadota</taxon>
        <taxon>Gammaproteobacteria</taxon>
        <taxon>Thiotrichales</taxon>
        <taxon>Fastidiosibacteraceae</taxon>
        <taxon>Cysteiniphilum</taxon>
    </lineage>
</organism>
<dbReference type="EMBL" id="BMJS01000036">
    <property type="protein sequence ID" value="GGG05529.1"/>
    <property type="molecule type" value="Genomic_DNA"/>
</dbReference>
<evidence type="ECO:0000256" key="1">
    <source>
        <dbReference type="SAM" id="MobiDB-lite"/>
    </source>
</evidence>
<proteinExistence type="predicted"/>
<evidence type="ECO:0000313" key="2">
    <source>
        <dbReference type="EMBL" id="GGG05529.1"/>
    </source>
</evidence>
<reference evidence="2" key="1">
    <citation type="journal article" date="2014" name="Int. J. Syst. Evol. Microbiol.">
        <title>Complete genome sequence of Corynebacterium casei LMG S-19264T (=DSM 44701T), isolated from a smear-ripened cheese.</title>
        <authorList>
            <consortium name="US DOE Joint Genome Institute (JGI-PGF)"/>
            <person name="Walter F."/>
            <person name="Albersmeier A."/>
            <person name="Kalinowski J."/>
            <person name="Ruckert C."/>
        </authorList>
    </citation>
    <scope>NUCLEOTIDE SEQUENCE</scope>
    <source>
        <strain evidence="2">CGMCC 1.15758</strain>
    </source>
</reference>
<comment type="caution">
    <text evidence="2">The sequence shown here is derived from an EMBL/GenBank/DDBJ whole genome shotgun (WGS) entry which is preliminary data.</text>
</comment>
<feature type="region of interest" description="Disordered" evidence="1">
    <location>
        <begin position="33"/>
        <end position="56"/>
    </location>
</feature>
<sequence>MPLFLFLGVCFVIYGLIVKKRIKDMLNKANQNTNEELNNNTHSYRNTSNGRVIDHE</sequence>
<dbReference type="AlphaFoldDB" id="A0A8J3EA33"/>